<dbReference type="AlphaFoldDB" id="A0A660S9H1"/>
<sequence>MKETCFSEDRFKKSLNELAEELKKQYSINIWFVEILGKRLSYVAGKREYKISPTVSIKINKRFAFVSENWENLSESDKGEILKIINTVFNNYEQE</sequence>
<evidence type="ECO:0000313" key="2">
    <source>
        <dbReference type="Proteomes" id="UP000282321"/>
    </source>
</evidence>
<evidence type="ECO:0000313" key="1">
    <source>
        <dbReference type="EMBL" id="RKX66994.1"/>
    </source>
</evidence>
<dbReference type="EMBL" id="QNBC01000028">
    <property type="protein sequence ID" value="RKX66994.1"/>
    <property type="molecule type" value="Genomic_DNA"/>
</dbReference>
<comment type="caution">
    <text evidence="1">The sequence shown here is derived from an EMBL/GenBank/DDBJ whole genome shotgun (WGS) entry which is preliminary data.</text>
</comment>
<accession>A0A660S9H1</accession>
<organism evidence="1 2">
    <name type="scientific">candidate division TA06 bacterium</name>
    <dbReference type="NCBI Taxonomy" id="2250710"/>
    <lineage>
        <taxon>Bacteria</taxon>
        <taxon>Bacteria division TA06</taxon>
    </lineage>
</organism>
<name>A0A660S9H1_UNCT6</name>
<gene>
    <name evidence="1" type="ORF">DRP44_03090</name>
</gene>
<proteinExistence type="predicted"/>
<dbReference type="Proteomes" id="UP000282321">
    <property type="component" value="Unassembled WGS sequence"/>
</dbReference>
<reference evidence="1 2" key="1">
    <citation type="submission" date="2018-06" db="EMBL/GenBank/DDBJ databases">
        <title>Extensive metabolic versatility and redundancy in microbially diverse, dynamic hydrothermal sediments.</title>
        <authorList>
            <person name="Dombrowski N."/>
            <person name="Teske A."/>
            <person name="Baker B.J."/>
        </authorList>
    </citation>
    <scope>NUCLEOTIDE SEQUENCE [LARGE SCALE GENOMIC DNA]</scope>
    <source>
        <strain evidence="1">B35_G9</strain>
    </source>
</reference>
<protein>
    <submittedName>
        <fullName evidence="1">Uncharacterized protein</fullName>
    </submittedName>
</protein>